<dbReference type="PANTHER" id="PTHR48252">
    <property type="entry name" value="HISTONE DEACETYLASE 2-RELATED"/>
    <property type="match status" value="1"/>
</dbReference>
<accession>A0A8T0SN32</accession>
<sequence length="222" mass="25467">MDKNIKNDNTDSPSLRPCRASSSRCVGFMRSFNTPLLLLGGGGYTINHVATFWCYKSVVAIGKEIDDDISMHCYDDYYRSQCYKLCYPVDKNIMNDNMKSYVTRMKCTVLRNLSELEATPSVEFKEPAGGSIDAETLFDRQAPQEDDDPMERLCWWCGEMEEHGFFMELGKWQVDDRENGSHHAMCAWTRAGEEAPIREAGKLHIQYHAYVTVYSNLCLIHL</sequence>
<reference evidence="1" key="1">
    <citation type="submission" date="2020-05" db="EMBL/GenBank/DDBJ databases">
        <title>WGS assembly of Panicum virgatum.</title>
        <authorList>
            <person name="Lovell J.T."/>
            <person name="Jenkins J."/>
            <person name="Shu S."/>
            <person name="Juenger T.E."/>
            <person name="Schmutz J."/>
        </authorList>
    </citation>
    <scope>NUCLEOTIDE SEQUENCE</scope>
    <source>
        <strain evidence="1">AP13</strain>
    </source>
</reference>
<organism evidence="1 2">
    <name type="scientific">Panicum virgatum</name>
    <name type="common">Blackwell switchgrass</name>
    <dbReference type="NCBI Taxonomy" id="38727"/>
    <lineage>
        <taxon>Eukaryota</taxon>
        <taxon>Viridiplantae</taxon>
        <taxon>Streptophyta</taxon>
        <taxon>Embryophyta</taxon>
        <taxon>Tracheophyta</taxon>
        <taxon>Spermatophyta</taxon>
        <taxon>Magnoliopsida</taxon>
        <taxon>Liliopsida</taxon>
        <taxon>Poales</taxon>
        <taxon>Poaceae</taxon>
        <taxon>PACMAD clade</taxon>
        <taxon>Panicoideae</taxon>
        <taxon>Panicodae</taxon>
        <taxon>Paniceae</taxon>
        <taxon>Panicinae</taxon>
        <taxon>Panicum</taxon>
        <taxon>Panicum sect. Hiantes</taxon>
    </lineage>
</organism>
<dbReference type="EMBL" id="CM029045">
    <property type="protein sequence ID" value="KAG2598644.1"/>
    <property type="molecule type" value="Genomic_DNA"/>
</dbReference>
<proteinExistence type="predicted"/>
<dbReference type="Gene3D" id="3.40.800.20">
    <property type="entry name" value="Histone deacetylase domain"/>
    <property type="match status" value="1"/>
</dbReference>
<comment type="caution">
    <text evidence="1">The sequence shown here is derived from an EMBL/GenBank/DDBJ whole genome shotgun (WGS) entry which is preliminary data.</text>
</comment>
<dbReference type="PANTHER" id="PTHR48252:SF77">
    <property type="entry name" value="HISTONE DEACETYLASE DOMAIN-CONTAINING PROTEIN"/>
    <property type="match status" value="1"/>
</dbReference>
<dbReference type="SUPFAM" id="SSF52768">
    <property type="entry name" value="Arginase/deacetylase"/>
    <property type="match status" value="1"/>
</dbReference>
<keyword evidence="2" id="KW-1185">Reference proteome</keyword>
<dbReference type="InterPro" id="IPR023696">
    <property type="entry name" value="Ureohydrolase_dom_sf"/>
</dbReference>
<gene>
    <name evidence="1" type="ORF">PVAP13_5KG404807</name>
</gene>
<evidence type="ECO:0000313" key="2">
    <source>
        <dbReference type="Proteomes" id="UP000823388"/>
    </source>
</evidence>
<dbReference type="InterPro" id="IPR037138">
    <property type="entry name" value="His_deacetylse_dom_sf"/>
</dbReference>
<evidence type="ECO:0000313" key="1">
    <source>
        <dbReference type="EMBL" id="KAG2598644.1"/>
    </source>
</evidence>
<dbReference type="Proteomes" id="UP000823388">
    <property type="component" value="Chromosome 5K"/>
</dbReference>
<dbReference type="AlphaFoldDB" id="A0A8T0SN32"/>
<name>A0A8T0SN32_PANVG</name>
<protein>
    <recommendedName>
        <fullName evidence="3">Histone deacetylase</fullName>
    </recommendedName>
</protein>
<evidence type="ECO:0008006" key="3">
    <source>
        <dbReference type="Google" id="ProtNLM"/>
    </source>
</evidence>